<feature type="compositionally biased region" description="Low complexity" evidence="1">
    <location>
        <begin position="112"/>
        <end position="122"/>
    </location>
</feature>
<dbReference type="GO" id="GO:0007165">
    <property type="term" value="P:signal transduction"/>
    <property type="evidence" value="ECO:0007669"/>
    <property type="project" value="InterPro"/>
</dbReference>
<dbReference type="Gene3D" id="1.25.10.10">
    <property type="entry name" value="Leucine-rich Repeat Variant"/>
    <property type="match status" value="1"/>
</dbReference>
<feature type="compositionally biased region" description="Low complexity" evidence="1">
    <location>
        <begin position="72"/>
        <end position="82"/>
    </location>
</feature>
<dbReference type="AlphaFoldDB" id="W4G5B8"/>
<proteinExistence type="predicted"/>
<organism evidence="2">
    <name type="scientific">Aphanomyces astaci</name>
    <name type="common">Crayfish plague agent</name>
    <dbReference type="NCBI Taxonomy" id="112090"/>
    <lineage>
        <taxon>Eukaryota</taxon>
        <taxon>Sar</taxon>
        <taxon>Stramenopiles</taxon>
        <taxon>Oomycota</taxon>
        <taxon>Saprolegniomycetes</taxon>
        <taxon>Saprolegniales</taxon>
        <taxon>Verrucalvaceae</taxon>
        <taxon>Aphanomyces</taxon>
    </lineage>
</organism>
<dbReference type="Pfam" id="PF01603">
    <property type="entry name" value="B56"/>
    <property type="match status" value="1"/>
</dbReference>
<feature type="compositionally biased region" description="Polar residues" evidence="1">
    <location>
        <begin position="277"/>
        <end position="291"/>
    </location>
</feature>
<dbReference type="GO" id="GO:0000159">
    <property type="term" value="C:protein phosphatase type 2A complex"/>
    <property type="evidence" value="ECO:0007669"/>
    <property type="project" value="InterPro"/>
</dbReference>
<dbReference type="SUPFAM" id="SSF48371">
    <property type="entry name" value="ARM repeat"/>
    <property type="match status" value="1"/>
</dbReference>
<feature type="region of interest" description="Disordered" evidence="1">
    <location>
        <begin position="270"/>
        <end position="291"/>
    </location>
</feature>
<dbReference type="STRING" id="112090.W4G5B8"/>
<sequence length="601" mass="65385">MMAQSKGQLRQSKQPLAVPSKPARTAPTGPNMDLLRASFSSVQLTSSSIPPAGVVATPLQPPKLNPNAAAFTLPLPTTTSSSVPPPTSSNGVPRKPRAPPRPKITRTSRQSTPGAPTSTTTSKTDDGTPDKSKRRANVLKDGSRTVIGQRKRSQSISSTTTPSPAVASTNVLPSTTSLPTPPKSSKRPPRRKLQIARRPRSNSNGGSGSGSESDNDNNDDMYPEPVTQAKQSAFTDRLALSVPQKRIPKRVTREAVVDTVFTALFAPRHRGFHAPNDDNTGSESDTSTPNETFVKRGLAATLFKDGVRLNLDTKHTSPLDQYITPTLIHSLITDMRFEDFRTSSARLHILRAIHKHVPSRRLHIAQALVDATSLRLQYVQSVHAYAYATGKELKGLSMTSTTTSSSSSFDHGHSWTEFLRYAIEHVAMAGESASILTNYARSWVHLCKCHYLDTHGTDSDDLLGVAGQFVAYVPHMAWDLIRRLLVHGWPVRVPSQQIFAIRALARLMMAAPRLSGPARDATLPLVFRRLAQCMAAPHVAVAKEALAFAGCQFVLVHFVQGSTDLYAVVSSAFYKASTLHWHDSIRTLAATHFDDVLDFAP</sequence>
<dbReference type="InterPro" id="IPR016024">
    <property type="entry name" value="ARM-type_fold"/>
</dbReference>
<evidence type="ECO:0000313" key="2">
    <source>
        <dbReference type="EMBL" id="ETV74912.1"/>
    </source>
</evidence>
<feature type="compositionally biased region" description="Basic residues" evidence="1">
    <location>
        <begin position="94"/>
        <end position="106"/>
    </location>
</feature>
<name>W4G5B8_APHAT</name>
<dbReference type="VEuPathDB" id="FungiDB:H257_10537"/>
<feature type="compositionally biased region" description="Low complexity" evidence="1">
    <location>
        <begin position="154"/>
        <end position="178"/>
    </location>
</feature>
<dbReference type="RefSeq" id="XP_009835416.1">
    <property type="nucleotide sequence ID" value="XM_009837114.1"/>
</dbReference>
<feature type="compositionally biased region" description="Basic residues" evidence="1">
    <location>
        <begin position="184"/>
        <end position="200"/>
    </location>
</feature>
<dbReference type="GeneID" id="20812533"/>
<dbReference type="OrthoDB" id="68095at2759"/>
<reference evidence="2" key="1">
    <citation type="submission" date="2013-12" db="EMBL/GenBank/DDBJ databases">
        <title>The Genome Sequence of Aphanomyces astaci APO3.</title>
        <authorList>
            <consortium name="The Broad Institute Genomics Platform"/>
            <person name="Russ C."/>
            <person name="Tyler B."/>
            <person name="van West P."/>
            <person name="Dieguez-Uribeondo J."/>
            <person name="Young S.K."/>
            <person name="Zeng Q."/>
            <person name="Gargeya S."/>
            <person name="Fitzgerald M."/>
            <person name="Abouelleil A."/>
            <person name="Alvarado L."/>
            <person name="Chapman S.B."/>
            <person name="Gainer-Dewar J."/>
            <person name="Goldberg J."/>
            <person name="Griggs A."/>
            <person name="Gujja S."/>
            <person name="Hansen M."/>
            <person name="Howarth C."/>
            <person name="Imamovic A."/>
            <person name="Ireland A."/>
            <person name="Larimer J."/>
            <person name="McCowan C."/>
            <person name="Murphy C."/>
            <person name="Pearson M."/>
            <person name="Poon T.W."/>
            <person name="Priest M."/>
            <person name="Roberts A."/>
            <person name="Saif S."/>
            <person name="Shea T."/>
            <person name="Sykes S."/>
            <person name="Wortman J."/>
            <person name="Nusbaum C."/>
            <person name="Birren B."/>
        </authorList>
    </citation>
    <scope>NUCLEOTIDE SEQUENCE [LARGE SCALE GENOMIC DNA]</scope>
    <source>
        <strain evidence="2">APO3</strain>
    </source>
</reference>
<feature type="compositionally biased region" description="Acidic residues" evidence="1">
    <location>
        <begin position="213"/>
        <end position="222"/>
    </location>
</feature>
<dbReference type="GO" id="GO:0019888">
    <property type="term" value="F:protein phosphatase regulator activity"/>
    <property type="evidence" value="ECO:0007669"/>
    <property type="project" value="InterPro"/>
</dbReference>
<gene>
    <name evidence="2" type="ORF">H257_10537</name>
</gene>
<evidence type="ECO:0000256" key="1">
    <source>
        <dbReference type="SAM" id="MobiDB-lite"/>
    </source>
</evidence>
<accession>W4G5B8</accession>
<protein>
    <submittedName>
        <fullName evidence="2">Uncharacterized protein</fullName>
    </submittedName>
</protein>
<dbReference type="EMBL" id="KI913142">
    <property type="protein sequence ID" value="ETV74912.1"/>
    <property type="molecule type" value="Genomic_DNA"/>
</dbReference>
<dbReference type="InterPro" id="IPR002554">
    <property type="entry name" value="PP2A_B56"/>
</dbReference>
<feature type="region of interest" description="Disordered" evidence="1">
    <location>
        <begin position="1"/>
        <end position="224"/>
    </location>
</feature>
<feature type="compositionally biased region" description="Polar residues" evidence="1">
    <location>
        <begin position="38"/>
        <end position="49"/>
    </location>
</feature>
<feature type="compositionally biased region" description="Polar residues" evidence="1">
    <location>
        <begin position="1"/>
        <end position="14"/>
    </location>
</feature>
<dbReference type="InterPro" id="IPR011989">
    <property type="entry name" value="ARM-like"/>
</dbReference>